<accession>A0A4R2NF02</accession>
<evidence type="ECO:0000256" key="12">
    <source>
        <dbReference type="RuleBase" id="RU003357"/>
    </source>
</evidence>
<dbReference type="RefSeq" id="WP_241524976.1">
    <property type="nucleotide sequence ID" value="NZ_QXNC01000024.1"/>
</dbReference>
<keyword evidence="5 11" id="KW-0812">Transmembrane</keyword>
<reference evidence="16 17" key="1">
    <citation type="submission" date="2019-03" db="EMBL/GenBank/DDBJ databases">
        <title>Genomic Encyclopedia of Type Strains, Phase IV (KMG-IV): sequencing the most valuable type-strain genomes for metagenomic binning, comparative biology and taxonomic classification.</title>
        <authorList>
            <person name="Goeker M."/>
        </authorList>
    </citation>
    <scope>NUCLEOTIDE SEQUENCE [LARGE SCALE GENOMIC DNA]</scope>
    <source>
        <strain evidence="16 17">DSM 1837</strain>
    </source>
</reference>
<dbReference type="GO" id="GO:0009279">
    <property type="term" value="C:cell outer membrane"/>
    <property type="evidence" value="ECO:0007669"/>
    <property type="project" value="UniProtKB-SubCell"/>
</dbReference>
<evidence type="ECO:0000313" key="16">
    <source>
        <dbReference type="EMBL" id="TCP19810.1"/>
    </source>
</evidence>
<keyword evidence="7 12" id="KW-0798">TonB box</keyword>
<dbReference type="InterPro" id="IPR036942">
    <property type="entry name" value="Beta-barrel_TonB_sf"/>
</dbReference>
<dbReference type="AlphaFoldDB" id="A0A4R2NF02"/>
<keyword evidence="6 13" id="KW-0732">Signal</keyword>
<keyword evidence="10 11" id="KW-0998">Cell outer membrane</keyword>
<dbReference type="InterPro" id="IPR037066">
    <property type="entry name" value="Plug_dom_sf"/>
</dbReference>
<dbReference type="GO" id="GO:0015344">
    <property type="term" value="F:siderophore uptake transmembrane transporter activity"/>
    <property type="evidence" value="ECO:0007669"/>
    <property type="project" value="TreeGrafter"/>
</dbReference>
<evidence type="ECO:0000313" key="17">
    <source>
        <dbReference type="Proteomes" id="UP000295182"/>
    </source>
</evidence>
<dbReference type="Pfam" id="PF00593">
    <property type="entry name" value="TonB_dep_Rec_b-barrel"/>
    <property type="match status" value="1"/>
</dbReference>
<keyword evidence="17" id="KW-1185">Reference proteome</keyword>
<dbReference type="CDD" id="cd01347">
    <property type="entry name" value="ligand_gated_channel"/>
    <property type="match status" value="1"/>
</dbReference>
<feature type="signal peptide" evidence="13">
    <location>
        <begin position="1"/>
        <end position="25"/>
    </location>
</feature>
<dbReference type="SUPFAM" id="SSF56935">
    <property type="entry name" value="Porins"/>
    <property type="match status" value="1"/>
</dbReference>
<evidence type="ECO:0000256" key="3">
    <source>
        <dbReference type="ARBA" id="ARBA00022448"/>
    </source>
</evidence>
<dbReference type="EMBL" id="SLXH01000003">
    <property type="protein sequence ID" value="TCP19810.1"/>
    <property type="molecule type" value="Genomic_DNA"/>
</dbReference>
<dbReference type="InterPro" id="IPR000531">
    <property type="entry name" value="Beta-barrel_TonB"/>
</dbReference>
<keyword evidence="4 11" id="KW-1134">Transmembrane beta strand</keyword>
<keyword evidence="8 11" id="KW-0472">Membrane</keyword>
<evidence type="ECO:0000256" key="5">
    <source>
        <dbReference type="ARBA" id="ARBA00022692"/>
    </source>
</evidence>
<dbReference type="PROSITE" id="PS52016">
    <property type="entry name" value="TONB_DEPENDENT_REC_3"/>
    <property type="match status" value="1"/>
</dbReference>
<sequence length="665" mass="73064">MLNFSFLRSALWLLMVVSAVGAVQAQDTQSLSPVVVTATRSERAIDESTVPIEVVAREELDLTHARTLKQALENVPGLQLREVHGKSGFELSLQGLSADQVLVLIDGLPISASTGSTVDLSQYLLTQVERVEVVKGASSAQYGSAAMGGVVNVITRRMQPGWGGTVAVDAGSYGRQNDSGRSASANSRHARFDLAGGASTWRLGLSGDVLDDAGFGLHPAEWVRQGDASKRIQLASRGEWLPRTGMRFWAEAGRYTEADVQRYAYFVPPHYVPQRKTEDITRHRAVLGGDWRLDSGVRLQVKAVSERYDSASQAYSDTVGVGQRRSVQQTDHITTQIELPAWGPQLWMLGTDWHRETLNQTRNGASELGLRGRVQRSSREVFVQNNILWSDRWEVLLGMRGQHDSDFGGHAAPKVSVRGNVFEQGDWKGVLRASIGMGYRVPNLKERHYLFDHSALGYVVVGNPLLQPESSTSLQWGGTLSLGRTWSLDVNAFHNRIKHMIQTDLANATTVNGVTAYTYANVARARTAGIESSLRWRATPALQWQLGYTRTATRDLVQGGELTRRPRDMVRLGVDWKAQPGTTVALRARYQSDELVSAASGARSPAWSALDLSLNHEMGDGLTLFIGANNLFDRQRDFASPSDFGPIAGRFVYIGAKWAFGPSNH</sequence>
<keyword evidence="9 16" id="KW-0675">Receptor</keyword>
<gene>
    <name evidence="16" type="ORF">EV674_10339</name>
</gene>
<evidence type="ECO:0000256" key="1">
    <source>
        <dbReference type="ARBA" id="ARBA00004571"/>
    </source>
</evidence>
<protein>
    <submittedName>
        <fullName evidence="16">Outer membrane receptor for ferrienterochelin and colicins</fullName>
    </submittedName>
</protein>
<keyword evidence="3 11" id="KW-0813">Transport</keyword>
<evidence type="ECO:0000256" key="11">
    <source>
        <dbReference type="PROSITE-ProRule" id="PRU01360"/>
    </source>
</evidence>
<dbReference type="Pfam" id="PF07715">
    <property type="entry name" value="Plug"/>
    <property type="match status" value="1"/>
</dbReference>
<evidence type="ECO:0000256" key="6">
    <source>
        <dbReference type="ARBA" id="ARBA00022729"/>
    </source>
</evidence>
<dbReference type="InterPro" id="IPR039426">
    <property type="entry name" value="TonB-dep_rcpt-like"/>
</dbReference>
<dbReference type="Gene3D" id="2.170.130.10">
    <property type="entry name" value="TonB-dependent receptor, plug domain"/>
    <property type="match status" value="1"/>
</dbReference>
<dbReference type="Proteomes" id="UP000295182">
    <property type="component" value="Unassembled WGS sequence"/>
</dbReference>
<evidence type="ECO:0000256" key="2">
    <source>
        <dbReference type="ARBA" id="ARBA00009810"/>
    </source>
</evidence>
<evidence type="ECO:0000256" key="10">
    <source>
        <dbReference type="ARBA" id="ARBA00023237"/>
    </source>
</evidence>
<evidence type="ECO:0000256" key="13">
    <source>
        <dbReference type="SAM" id="SignalP"/>
    </source>
</evidence>
<feature type="domain" description="TonB-dependent receptor plug" evidence="15">
    <location>
        <begin position="46"/>
        <end position="150"/>
    </location>
</feature>
<feature type="chain" id="PRO_5020665588" evidence="13">
    <location>
        <begin position="26"/>
        <end position="665"/>
    </location>
</feature>
<evidence type="ECO:0000256" key="8">
    <source>
        <dbReference type="ARBA" id="ARBA00023136"/>
    </source>
</evidence>
<name>A0A4R2NF02_9BURK</name>
<evidence type="ECO:0000256" key="9">
    <source>
        <dbReference type="ARBA" id="ARBA00023170"/>
    </source>
</evidence>
<comment type="subcellular location">
    <subcellularLocation>
        <location evidence="1 11">Cell outer membrane</location>
        <topology evidence="1 11">Multi-pass membrane protein</topology>
    </subcellularLocation>
</comment>
<evidence type="ECO:0000256" key="4">
    <source>
        <dbReference type="ARBA" id="ARBA00022452"/>
    </source>
</evidence>
<comment type="caution">
    <text evidence="16">The sequence shown here is derived from an EMBL/GenBank/DDBJ whole genome shotgun (WGS) entry which is preliminary data.</text>
</comment>
<evidence type="ECO:0000256" key="7">
    <source>
        <dbReference type="ARBA" id="ARBA00023077"/>
    </source>
</evidence>
<evidence type="ECO:0000259" key="15">
    <source>
        <dbReference type="Pfam" id="PF07715"/>
    </source>
</evidence>
<organism evidence="16 17">
    <name type="scientific">Simplicispira metamorpha</name>
    <dbReference type="NCBI Taxonomy" id="80881"/>
    <lineage>
        <taxon>Bacteria</taxon>
        <taxon>Pseudomonadati</taxon>
        <taxon>Pseudomonadota</taxon>
        <taxon>Betaproteobacteria</taxon>
        <taxon>Burkholderiales</taxon>
        <taxon>Comamonadaceae</taxon>
        <taxon>Simplicispira</taxon>
    </lineage>
</organism>
<dbReference type="Gene3D" id="2.40.170.20">
    <property type="entry name" value="TonB-dependent receptor, beta-barrel domain"/>
    <property type="match status" value="1"/>
</dbReference>
<dbReference type="PANTHER" id="PTHR30069:SF29">
    <property type="entry name" value="HEMOGLOBIN AND HEMOGLOBIN-HAPTOGLOBIN-BINDING PROTEIN 1-RELATED"/>
    <property type="match status" value="1"/>
</dbReference>
<evidence type="ECO:0000259" key="14">
    <source>
        <dbReference type="Pfam" id="PF00593"/>
    </source>
</evidence>
<proteinExistence type="inferred from homology"/>
<dbReference type="PANTHER" id="PTHR30069">
    <property type="entry name" value="TONB-DEPENDENT OUTER MEMBRANE RECEPTOR"/>
    <property type="match status" value="1"/>
</dbReference>
<dbReference type="GO" id="GO:0044718">
    <property type="term" value="P:siderophore transmembrane transport"/>
    <property type="evidence" value="ECO:0007669"/>
    <property type="project" value="TreeGrafter"/>
</dbReference>
<feature type="domain" description="TonB-dependent receptor-like beta-barrel" evidence="14">
    <location>
        <begin position="252"/>
        <end position="631"/>
    </location>
</feature>
<dbReference type="InterPro" id="IPR012910">
    <property type="entry name" value="Plug_dom"/>
</dbReference>
<comment type="similarity">
    <text evidence="2 11 12">Belongs to the TonB-dependent receptor family.</text>
</comment>